<dbReference type="AlphaFoldDB" id="A0A2N9HTH3"/>
<protein>
    <submittedName>
        <fullName evidence="2">Uncharacterized protein</fullName>
    </submittedName>
</protein>
<name>A0A2N9HTH3_FAGSY</name>
<accession>A0A2N9HTH3</accession>
<evidence type="ECO:0000256" key="1">
    <source>
        <dbReference type="SAM" id="MobiDB-lite"/>
    </source>
</evidence>
<organism evidence="2">
    <name type="scientific">Fagus sylvatica</name>
    <name type="common">Beechnut</name>
    <dbReference type="NCBI Taxonomy" id="28930"/>
    <lineage>
        <taxon>Eukaryota</taxon>
        <taxon>Viridiplantae</taxon>
        <taxon>Streptophyta</taxon>
        <taxon>Embryophyta</taxon>
        <taxon>Tracheophyta</taxon>
        <taxon>Spermatophyta</taxon>
        <taxon>Magnoliopsida</taxon>
        <taxon>eudicotyledons</taxon>
        <taxon>Gunneridae</taxon>
        <taxon>Pentapetalae</taxon>
        <taxon>rosids</taxon>
        <taxon>fabids</taxon>
        <taxon>Fagales</taxon>
        <taxon>Fagaceae</taxon>
        <taxon>Fagus</taxon>
    </lineage>
</organism>
<evidence type="ECO:0000313" key="2">
    <source>
        <dbReference type="EMBL" id="SPD15004.1"/>
    </source>
</evidence>
<feature type="region of interest" description="Disordered" evidence="1">
    <location>
        <begin position="1"/>
        <end position="73"/>
    </location>
</feature>
<dbReference type="EMBL" id="OIVN01004021">
    <property type="protein sequence ID" value="SPD15004.1"/>
    <property type="molecule type" value="Genomic_DNA"/>
</dbReference>
<proteinExistence type="predicted"/>
<reference evidence="2" key="1">
    <citation type="submission" date="2018-02" db="EMBL/GenBank/DDBJ databases">
        <authorList>
            <person name="Cohen D.B."/>
            <person name="Kent A.D."/>
        </authorList>
    </citation>
    <scope>NUCLEOTIDE SEQUENCE</scope>
</reference>
<sequence>MATTHPHGTRTHGNEACPKCSPLDRASERARGRGVAMERGSSDGERELRRRKREGGGAMQRELRPRELGERKS</sequence>
<feature type="compositionally biased region" description="Basic and acidic residues" evidence="1">
    <location>
        <begin position="61"/>
        <end position="73"/>
    </location>
</feature>
<gene>
    <name evidence="2" type="ORF">FSB_LOCUS42886</name>
</gene>